<dbReference type="STRING" id="356882.A0A423X653"/>
<dbReference type="PROSITE" id="PS00523">
    <property type="entry name" value="SULFATASE_1"/>
    <property type="match status" value="1"/>
</dbReference>
<dbReference type="PANTHER" id="PTHR43108">
    <property type="entry name" value="N-ACETYLGLUCOSAMINE-6-SULFATASE FAMILY MEMBER"/>
    <property type="match status" value="1"/>
</dbReference>
<protein>
    <recommendedName>
        <fullName evidence="5">Sulfatase N-terminal domain-containing protein</fullName>
    </recommendedName>
</protein>
<comment type="similarity">
    <text evidence="1">Belongs to the sulfatase family.</text>
</comment>
<evidence type="ECO:0000313" key="7">
    <source>
        <dbReference type="Proteomes" id="UP000283895"/>
    </source>
</evidence>
<organism evidence="6 7">
    <name type="scientific">Cytospora schulzeri</name>
    <dbReference type="NCBI Taxonomy" id="448051"/>
    <lineage>
        <taxon>Eukaryota</taxon>
        <taxon>Fungi</taxon>
        <taxon>Dikarya</taxon>
        <taxon>Ascomycota</taxon>
        <taxon>Pezizomycotina</taxon>
        <taxon>Sordariomycetes</taxon>
        <taxon>Sordariomycetidae</taxon>
        <taxon>Diaporthales</taxon>
        <taxon>Cytosporaceae</taxon>
        <taxon>Cytospora</taxon>
    </lineage>
</organism>
<evidence type="ECO:0000313" key="6">
    <source>
        <dbReference type="EMBL" id="ROW11293.1"/>
    </source>
</evidence>
<comment type="caution">
    <text evidence="6">The sequence shown here is derived from an EMBL/GenBank/DDBJ whole genome shotgun (WGS) entry which is preliminary data.</text>
</comment>
<dbReference type="GO" id="GO:0005539">
    <property type="term" value="F:glycosaminoglycan binding"/>
    <property type="evidence" value="ECO:0007669"/>
    <property type="project" value="TreeGrafter"/>
</dbReference>
<name>A0A423X653_9PEZI</name>
<keyword evidence="7" id="KW-1185">Reference proteome</keyword>
<dbReference type="InterPro" id="IPR017850">
    <property type="entry name" value="Alkaline_phosphatase_core_sf"/>
</dbReference>
<dbReference type="InterPro" id="IPR000917">
    <property type="entry name" value="Sulfatase_N"/>
</dbReference>
<evidence type="ECO:0000259" key="5">
    <source>
        <dbReference type="Pfam" id="PF00884"/>
    </source>
</evidence>
<evidence type="ECO:0000256" key="1">
    <source>
        <dbReference type="ARBA" id="ARBA00008779"/>
    </source>
</evidence>
<dbReference type="Gene3D" id="3.40.720.10">
    <property type="entry name" value="Alkaline Phosphatase, subunit A"/>
    <property type="match status" value="2"/>
</dbReference>
<dbReference type="Proteomes" id="UP000283895">
    <property type="component" value="Unassembled WGS sequence"/>
</dbReference>
<evidence type="ECO:0000256" key="4">
    <source>
        <dbReference type="ARBA" id="ARBA00023180"/>
    </source>
</evidence>
<proteinExistence type="inferred from homology"/>
<sequence>MARLTGRLLRPLCYTLALYIIWFGLSHKNEATRAPNILFILTDDQDIHMDSLSYMPFLKEQISDEGTLFHSHYCTVALCCPSRVNMWTGKAAHNTNVTDLRPPYGEYPRFVEQGFNDNYLPIWLQAAGYNTYYVGKLFNAHIRFPRGGLARFQRNRETPRSYEGQYSTDVIAEKSNVQDGAQSPPRPAERHKHLFPEAKVPRTPSFNSDARGGVSWVSRLPKQSEDNVEYNDEWYRNRLRTLQAVDEMIDNLVKMLTYAGALDNTYIFFSTDNGYSIGQHRRQPGKQCAFEEDINVPLVVRGLGVPEGHVSDAVTSHTDIAPTILQIAGVSVEPQAKYEFDGAPIPLHTPLAAPERKQEHFNVEMWGIILSEGKYGFDLYRNHIQGSQGYW</sequence>
<feature type="domain" description="Sulfatase N-terminal" evidence="5">
    <location>
        <begin position="35"/>
        <end position="330"/>
    </location>
</feature>
<gene>
    <name evidence="6" type="ORF">VMCG_00861</name>
</gene>
<dbReference type="GO" id="GO:0008449">
    <property type="term" value="F:N-acetylglucosamine-6-sulfatase activity"/>
    <property type="evidence" value="ECO:0007669"/>
    <property type="project" value="TreeGrafter"/>
</dbReference>
<reference evidence="6 7" key="1">
    <citation type="submission" date="2015-09" db="EMBL/GenBank/DDBJ databases">
        <title>Host preference determinants of Valsa canker pathogens revealed by comparative genomics.</title>
        <authorList>
            <person name="Yin Z."/>
            <person name="Huang L."/>
        </authorList>
    </citation>
    <scope>NUCLEOTIDE SEQUENCE [LARGE SCALE GENOMIC DNA]</scope>
    <source>
        <strain evidence="6 7">03-1</strain>
    </source>
</reference>
<evidence type="ECO:0000256" key="2">
    <source>
        <dbReference type="ARBA" id="ARBA00022729"/>
    </source>
</evidence>
<dbReference type="OrthoDB" id="96314at2759"/>
<keyword evidence="3" id="KW-0378">Hydrolase</keyword>
<accession>A0A423X653</accession>
<dbReference type="InterPro" id="IPR024607">
    <property type="entry name" value="Sulfatase_CS"/>
</dbReference>
<dbReference type="PANTHER" id="PTHR43108:SF8">
    <property type="entry name" value="SD21168P"/>
    <property type="match status" value="1"/>
</dbReference>
<dbReference type="Pfam" id="PF00884">
    <property type="entry name" value="Sulfatase"/>
    <property type="match status" value="1"/>
</dbReference>
<dbReference type="SUPFAM" id="SSF53649">
    <property type="entry name" value="Alkaline phosphatase-like"/>
    <property type="match status" value="1"/>
</dbReference>
<dbReference type="EMBL" id="LKEA01000002">
    <property type="protein sequence ID" value="ROW11293.1"/>
    <property type="molecule type" value="Genomic_DNA"/>
</dbReference>
<keyword evidence="2" id="KW-0732">Signal</keyword>
<dbReference type="CDD" id="cd16147">
    <property type="entry name" value="G6S"/>
    <property type="match status" value="1"/>
</dbReference>
<keyword evidence="4" id="KW-0325">Glycoprotein</keyword>
<evidence type="ECO:0000256" key="3">
    <source>
        <dbReference type="ARBA" id="ARBA00022801"/>
    </source>
</evidence>
<dbReference type="AlphaFoldDB" id="A0A423X653"/>